<keyword evidence="2" id="KW-1185">Reference proteome</keyword>
<accession>A0A2T4CJY6</accession>
<evidence type="ECO:0000313" key="1">
    <source>
        <dbReference type="EMBL" id="PTB81887.1"/>
    </source>
</evidence>
<organism evidence="1 2">
    <name type="scientific">Trichoderma longibrachiatum ATCC 18648</name>
    <dbReference type="NCBI Taxonomy" id="983965"/>
    <lineage>
        <taxon>Eukaryota</taxon>
        <taxon>Fungi</taxon>
        <taxon>Dikarya</taxon>
        <taxon>Ascomycota</taxon>
        <taxon>Pezizomycotina</taxon>
        <taxon>Sordariomycetes</taxon>
        <taxon>Hypocreomycetidae</taxon>
        <taxon>Hypocreales</taxon>
        <taxon>Hypocreaceae</taxon>
        <taxon>Trichoderma</taxon>
    </lineage>
</organism>
<protein>
    <submittedName>
        <fullName evidence="1">Uncharacterized protein</fullName>
    </submittedName>
</protein>
<name>A0A2T4CJY6_TRILO</name>
<proteinExistence type="predicted"/>
<gene>
    <name evidence="1" type="ORF">M440DRAFT_1397053</name>
</gene>
<sequence>MLSLLGLNPLQAIRAAGACVTAGPCTGALSRPSSSIYGLLWATVSVFVSLPSRLASATPNLCLSLCPFLSFIVLPFRLWQIPRLAPARNWPVPHS</sequence>
<evidence type="ECO:0000313" key="2">
    <source>
        <dbReference type="Proteomes" id="UP000240760"/>
    </source>
</evidence>
<reference evidence="1 2" key="1">
    <citation type="submission" date="2016-07" db="EMBL/GenBank/DDBJ databases">
        <title>Multiple horizontal gene transfer events from other fungi enriched the ability of initially mycotrophic Trichoderma (Ascomycota) to feed on dead plant biomass.</title>
        <authorList>
            <consortium name="DOE Joint Genome Institute"/>
            <person name="Aerts A."/>
            <person name="Atanasova L."/>
            <person name="Chenthamara K."/>
            <person name="Zhang J."/>
            <person name="Grujic M."/>
            <person name="Henrissat B."/>
            <person name="Kuo A."/>
            <person name="Salamov A."/>
            <person name="Lipzen A."/>
            <person name="Labutti K."/>
            <person name="Barry K."/>
            <person name="Miao Y."/>
            <person name="Rahimi M.J."/>
            <person name="Shen Q."/>
            <person name="Grigoriev I.V."/>
            <person name="Kubicek C.P."/>
            <person name="Druzhinina I.S."/>
        </authorList>
    </citation>
    <scope>NUCLEOTIDE SEQUENCE [LARGE SCALE GENOMIC DNA]</scope>
    <source>
        <strain evidence="1 2">ATCC 18648</strain>
    </source>
</reference>
<dbReference type="EMBL" id="KZ679126">
    <property type="protein sequence ID" value="PTB81887.1"/>
    <property type="molecule type" value="Genomic_DNA"/>
</dbReference>
<dbReference type="Proteomes" id="UP000240760">
    <property type="component" value="Unassembled WGS sequence"/>
</dbReference>
<dbReference type="AlphaFoldDB" id="A0A2T4CJY6"/>